<feature type="compositionally biased region" description="Basic and acidic residues" evidence="1">
    <location>
        <begin position="174"/>
        <end position="188"/>
    </location>
</feature>
<dbReference type="EMBL" id="AACFVE010000141">
    <property type="protein sequence ID" value="EAK3904215.1"/>
    <property type="molecule type" value="Genomic_DNA"/>
</dbReference>
<feature type="compositionally biased region" description="Low complexity" evidence="1">
    <location>
        <begin position="145"/>
        <end position="173"/>
    </location>
</feature>
<evidence type="ECO:0000256" key="1">
    <source>
        <dbReference type="SAM" id="MobiDB-lite"/>
    </source>
</evidence>
<dbReference type="Gene3D" id="2.60.40.4300">
    <property type="match status" value="1"/>
</dbReference>
<organism evidence="3">
    <name type="scientific">Campylobacter jejuni</name>
    <dbReference type="NCBI Taxonomy" id="197"/>
    <lineage>
        <taxon>Bacteria</taxon>
        <taxon>Pseudomonadati</taxon>
        <taxon>Campylobacterota</taxon>
        <taxon>Epsilonproteobacteria</taxon>
        <taxon>Campylobacterales</taxon>
        <taxon>Campylobacteraceae</taxon>
        <taxon>Campylobacter</taxon>
    </lineage>
</organism>
<feature type="region of interest" description="Disordered" evidence="1">
    <location>
        <begin position="119"/>
        <end position="188"/>
    </location>
</feature>
<reference evidence="3" key="1">
    <citation type="submission" date="2018-06" db="EMBL/GenBank/DDBJ databases">
        <authorList>
            <consortium name="PulseNet: The National Subtyping Network for Foodborne Disease Surveillance"/>
            <person name="Tarr C.L."/>
            <person name="Trees E."/>
            <person name="Katz L.S."/>
            <person name="Carleton-Romer H.A."/>
            <person name="Stroika S."/>
            <person name="Kucerova Z."/>
            <person name="Roache K.F."/>
            <person name="Sabol A.L."/>
            <person name="Besser J."/>
            <person name="Gerner-Smidt P."/>
        </authorList>
    </citation>
    <scope>NUCLEOTIDE SEQUENCE</scope>
    <source>
        <strain evidence="3">PNUSAC003301</strain>
    </source>
</reference>
<evidence type="ECO:0000259" key="2">
    <source>
        <dbReference type="Pfam" id="PF17966"/>
    </source>
</evidence>
<protein>
    <recommendedName>
        <fullName evidence="2">Mub B2-like domain-containing protein</fullName>
    </recommendedName>
</protein>
<feature type="domain" description="Mub B2-like" evidence="2">
    <location>
        <begin position="2"/>
        <end position="71"/>
    </location>
</feature>
<gene>
    <name evidence="3" type="ORF">CW563_09040</name>
</gene>
<dbReference type="Pfam" id="PF17966">
    <property type="entry name" value="Muc_B2"/>
    <property type="match status" value="1"/>
</dbReference>
<proteinExistence type="predicted"/>
<name>A0A5T0UG64_CAMJU</name>
<feature type="non-terminal residue" evidence="3">
    <location>
        <position position="188"/>
    </location>
</feature>
<comment type="caution">
    <text evidence="3">The sequence shown here is derived from an EMBL/GenBank/DDBJ whole genome shotgun (WGS) entry which is preliminary data.</text>
</comment>
<sequence length="188" mass="19733">MTVHYKDEAGATKAADKTANVEVTRTVTIDKVTGEVLSSTPWTAANADYASVATPVVDGYVATTEEYDTNDGRGTIKADKAVDGVKVVVNANAQTGATATTPSEVTVVYKQVGNYVPVDSVTKEPIPGATKTPYANDPSDPTKVTGNNTPTTPTGYDPQNPNGTNNTYTPNTDPTKDTEQEFVKTPDA</sequence>
<dbReference type="InterPro" id="IPR041495">
    <property type="entry name" value="Mub_B2"/>
</dbReference>
<evidence type="ECO:0000313" key="3">
    <source>
        <dbReference type="EMBL" id="EAK3904215.1"/>
    </source>
</evidence>
<dbReference type="AlphaFoldDB" id="A0A5T0UG64"/>
<accession>A0A5T0UG64</accession>